<evidence type="ECO:0000256" key="1">
    <source>
        <dbReference type="ARBA" id="ARBA00004141"/>
    </source>
</evidence>
<feature type="transmembrane region" description="Helical" evidence="5">
    <location>
        <begin position="27"/>
        <end position="47"/>
    </location>
</feature>
<keyword evidence="7" id="KW-0436">Ligase</keyword>
<comment type="subcellular location">
    <subcellularLocation>
        <location evidence="1">Membrane</location>
        <topology evidence="1">Multi-pass membrane protein</topology>
    </subcellularLocation>
</comment>
<keyword evidence="3 5" id="KW-1133">Transmembrane helix</keyword>
<feature type="transmembrane region" description="Helical" evidence="5">
    <location>
        <begin position="67"/>
        <end position="86"/>
    </location>
</feature>
<dbReference type="PANTHER" id="PTHR37422">
    <property type="entry name" value="TEICHURONIC ACID BIOSYNTHESIS PROTEIN TUAE"/>
    <property type="match status" value="1"/>
</dbReference>
<keyword evidence="2 5" id="KW-0812">Transmembrane</keyword>
<dbReference type="Pfam" id="PF04932">
    <property type="entry name" value="Wzy_C"/>
    <property type="match status" value="1"/>
</dbReference>
<feature type="transmembrane region" description="Helical" evidence="5">
    <location>
        <begin position="177"/>
        <end position="197"/>
    </location>
</feature>
<gene>
    <name evidence="7" type="ORF">C0674_12000</name>
</gene>
<dbReference type="PANTHER" id="PTHR37422:SF13">
    <property type="entry name" value="LIPOPOLYSACCHARIDE BIOSYNTHESIS PROTEIN PA4999-RELATED"/>
    <property type="match status" value="1"/>
</dbReference>
<organism evidence="7 8">
    <name type="scientific">Sporolactobacillus terrae</name>
    <dbReference type="NCBI Taxonomy" id="269673"/>
    <lineage>
        <taxon>Bacteria</taxon>
        <taxon>Bacillati</taxon>
        <taxon>Bacillota</taxon>
        <taxon>Bacilli</taxon>
        <taxon>Bacillales</taxon>
        <taxon>Sporolactobacillaceae</taxon>
        <taxon>Sporolactobacillus</taxon>
    </lineage>
</organism>
<dbReference type="InterPro" id="IPR051533">
    <property type="entry name" value="WaaL-like"/>
</dbReference>
<feature type="transmembrane region" description="Helical" evidence="5">
    <location>
        <begin position="385"/>
        <end position="404"/>
    </location>
</feature>
<accession>A0ABX5Q9F2</accession>
<keyword evidence="8" id="KW-1185">Reference proteome</keyword>
<evidence type="ECO:0000256" key="5">
    <source>
        <dbReference type="SAM" id="Phobius"/>
    </source>
</evidence>
<evidence type="ECO:0000256" key="2">
    <source>
        <dbReference type="ARBA" id="ARBA00022692"/>
    </source>
</evidence>
<feature type="transmembrane region" description="Helical" evidence="5">
    <location>
        <begin position="147"/>
        <end position="165"/>
    </location>
</feature>
<evidence type="ECO:0000313" key="8">
    <source>
        <dbReference type="Proteomes" id="UP000285882"/>
    </source>
</evidence>
<protein>
    <submittedName>
        <fullName evidence="7">O-antigen ligase domain-containing protein</fullName>
    </submittedName>
</protein>
<evidence type="ECO:0000313" key="7">
    <source>
        <dbReference type="EMBL" id="QAA23267.1"/>
    </source>
</evidence>
<proteinExistence type="predicted"/>
<dbReference type="InterPro" id="IPR007016">
    <property type="entry name" value="O-antigen_ligase-rel_domated"/>
</dbReference>
<name>A0ABX5Q9F2_9BACL</name>
<keyword evidence="4 5" id="KW-0472">Membrane</keyword>
<reference evidence="7 8" key="1">
    <citation type="submission" date="2018-01" db="EMBL/GenBank/DDBJ databases">
        <title>Complete genome sequencing of Sporolactobacillus terrae DLG3.</title>
        <authorList>
            <person name="Nam Y.-D."/>
            <person name="Kang J."/>
            <person name="Chung W.-H."/>
        </authorList>
    </citation>
    <scope>NUCLEOTIDE SEQUENCE [LARGE SCALE GENOMIC DNA]</scope>
    <source>
        <strain evidence="7 8">DLG3</strain>
    </source>
</reference>
<sequence>MMQKKRKHRSEDEFMMYALDKVKQQPIILGLILLYILPPIGMAWFVCRAVKMLYDQFAAKKALPTDLISIFLAMTVLASLGSILISGRFFDLLSTAMLIGYFGIYLFLLRRPEQLRLRQFAWITIWGGVYIFFSEKLLVLIPDDSLIGTAVSFMTGHFLFGYKGIPRLYGSTFNPNYACYLLILAVACLSVELLRAIQLKKKMTIFLSLMLMPLLDFAIYETGSRAGFVIMILLHLLFVYKLSKRLFVPAALFTVVGAKVLYNWMPRSSGTETSMAKRLEIWGNSWHIFQQNPFFGATNFGFLRVYSANNGSMIPHAHDLFLSILSSSGIFCALFFIAILLIGGYQLFKVQKISMNTKSNYSATLFLFALPTIILYGILDFTLSSPQVMIMVLILLSYWTRFTAQMNQMTRLHRTLSEALLQRRTLFRKRHAHEPATLQPAKDVSSR</sequence>
<feature type="transmembrane region" description="Helical" evidence="5">
    <location>
        <begin position="246"/>
        <end position="265"/>
    </location>
</feature>
<feature type="transmembrane region" description="Helical" evidence="5">
    <location>
        <begin position="360"/>
        <end position="379"/>
    </location>
</feature>
<dbReference type="Proteomes" id="UP000285882">
    <property type="component" value="Chromosome"/>
</dbReference>
<feature type="transmembrane region" description="Helical" evidence="5">
    <location>
        <begin position="92"/>
        <end position="108"/>
    </location>
</feature>
<dbReference type="GO" id="GO:0016874">
    <property type="term" value="F:ligase activity"/>
    <property type="evidence" value="ECO:0007669"/>
    <property type="project" value="UniProtKB-KW"/>
</dbReference>
<evidence type="ECO:0000256" key="4">
    <source>
        <dbReference type="ARBA" id="ARBA00023136"/>
    </source>
</evidence>
<feature type="transmembrane region" description="Helical" evidence="5">
    <location>
        <begin position="217"/>
        <end position="239"/>
    </location>
</feature>
<feature type="transmembrane region" description="Helical" evidence="5">
    <location>
        <begin position="120"/>
        <end position="141"/>
    </location>
</feature>
<dbReference type="EMBL" id="CP025688">
    <property type="protein sequence ID" value="QAA23267.1"/>
    <property type="molecule type" value="Genomic_DNA"/>
</dbReference>
<feature type="domain" description="O-antigen ligase-related" evidence="6">
    <location>
        <begin position="217"/>
        <end position="337"/>
    </location>
</feature>
<evidence type="ECO:0000259" key="6">
    <source>
        <dbReference type="Pfam" id="PF04932"/>
    </source>
</evidence>
<feature type="transmembrane region" description="Helical" evidence="5">
    <location>
        <begin position="320"/>
        <end position="348"/>
    </location>
</feature>
<evidence type="ECO:0000256" key="3">
    <source>
        <dbReference type="ARBA" id="ARBA00022989"/>
    </source>
</evidence>